<evidence type="ECO:0000256" key="2">
    <source>
        <dbReference type="ARBA" id="ARBA00004746"/>
    </source>
</evidence>
<evidence type="ECO:0000256" key="5">
    <source>
        <dbReference type="ARBA" id="ARBA00013187"/>
    </source>
</evidence>
<evidence type="ECO:0000256" key="11">
    <source>
        <dbReference type="ARBA" id="ARBA00047715"/>
    </source>
</evidence>
<dbReference type="InterPro" id="IPR015422">
    <property type="entry name" value="PyrdxlP-dep_Trfase_small"/>
</dbReference>
<evidence type="ECO:0000256" key="4">
    <source>
        <dbReference type="ARBA" id="ARBA00011738"/>
    </source>
</evidence>
<dbReference type="Pfam" id="PF00155">
    <property type="entry name" value="Aminotran_1_2"/>
    <property type="match status" value="1"/>
</dbReference>
<dbReference type="GO" id="GO:0009102">
    <property type="term" value="P:biotin biosynthetic process"/>
    <property type="evidence" value="ECO:0007669"/>
    <property type="project" value="UniProtKB-KW"/>
</dbReference>
<dbReference type="RefSeq" id="WP_073322647.1">
    <property type="nucleotide sequence ID" value="NZ_FQWD01000003.1"/>
</dbReference>
<dbReference type="PANTHER" id="PTHR13693:SF100">
    <property type="entry name" value="8-AMINO-7-OXONONANOATE SYNTHASE"/>
    <property type="match status" value="1"/>
</dbReference>
<evidence type="ECO:0000313" key="14">
    <source>
        <dbReference type="EMBL" id="SHG49126.1"/>
    </source>
</evidence>
<evidence type="ECO:0000313" key="15">
    <source>
        <dbReference type="Proteomes" id="UP000184520"/>
    </source>
</evidence>
<dbReference type="SUPFAM" id="SSF53383">
    <property type="entry name" value="PLP-dependent transferases"/>
    <property type="match status" value="1"/>
</dbReference>
<feature type="domain" description="Aminotransferase class I/classII large" evidence="13">
    <location>
        <begin position="39"/>
        <end position="378"/>
    </location>
</feature>
<dbReference type="OrthoDB" id="9807157at2"/>
<dbReference type="Proteomes" id="UP000184520">
    <property type="component" value="Unassembled WGS sequence"/>
</dbReference>
<comment type="catalytic activity">
    <reaction evidence="11">
        <text>6-carboxyhexanoyl-[ACP] + L-alanine + H(+) = (8S)-8-amino-7-oxononanoate + holo-[ACP] + CO2</text>
        <dbReference type="Rhea" id="RHEA:42288"/>
        <dbReference type="Rhea" id="RHEA-COMP:9685"/>
        <dbReference type="Rhea" id="RHEA-COMP:9955"/>
        <dbReference type="ChEBI" id="CHEBI:15378"/>
        <dbReference type="ChEBI" id="CHEBI:16526"/>
        <dbReference type="ChEBI" id="CHEBI:57972"/>
        <dbReference type="ChEBI" id="CHEBI:64479"/>
        <dbReference type="ChEBI" id="CHEBI:78846"/>
        <dbReference type="ChEBI" id="CHEBI:149468"/>
        <dbReference type="EC" id="2.3.1.47"/>
    </reaction>
</comment>
<dbReference type="InterPro" id="IPR015424">
    <property type="entry name" value="PyrdxlP-dep_Trfase"/>
</dbReference>
<proteinExistence type="inferred from homology"/>
<evidence type="ECO:0000256" key="9">
    <source>
        <dbReference type="ARBA" id="ARBA00032610"/>
    </source>
</evidence>
<evidence type="ECO:0000256" key="12">
    <source>
        <dbReference type="RuleBase" id="RU003693"/>
    </source>
</evidence>
<dbReference type="GO" id="GO:0030170">
    <property type="term" value="F:pyridoxal phosphate binding"/>
    <property type="evidence" value="ECO:0007669"/>
    <property type="project" value="InterPro"/>
</dbReference>
<evidence type="ECO:0000256" key="7">
    <source>
        <dbReference type="ARBA" id="ARBA00022756"/>
    </source>
</evidence>
<comment type="similarity">
    <text evidence="3">Belongs to the class-II pyridoxal-phosphate-dependent aminotransferase family. BioF subfamily.</text>
</comment>
<evidence type="ECO:0000256" key="3">
    <source>
        <dbReference type="ARBA" id="ARBA00010008"/>
    </source>
</evidence>
<reference evidence="15" key="1">
    <citation type="submission" date="2016-11" db="EMBL/GenBank/DDBJ databases">
        <authorList>
            <person name="Varghese N."/>
            <person name="Submissions S."/>
        </authorList>
    </citation>
    <scope>NUCLEOTIDE SEQUENCE [LARGE SCALE GENOMIC DNA]</scope>
    <source>
        <strain evidence="15">CGMCC 1.8995</strain>
    </source>
</reference>
<dbReference type="InterPro" id="IPR001917">
    <property type="entry name" value="Aminotrans_II_pyridoxalP_BS"/>
</dbReference>
<dbReference type="GO" id="GO:0008710">
    <property type="term" value="F:8-amino-7-oxononanoate synthase activity"/>
    <property type="evidence" value="ECO:0007669"/>
    <property type="project" value="UniProtKB-EC"/>
</dbReference>
<dbReference type="EMBL" id="FQWD01000003">
    <property type="protein sequence ID" value="SHG49126.1"/>
    <property type="molecule type" value="Genomic_DNA"/>
</dbReference>
<keyword evidence="6" id="KW-0808">Transferase</keyword>
<dbReference type="InterPro" id="IPR015421">
    <property type="entry name" value="PyrdxlP-dep_Trfase_major"/>
</dbReference>
<comment type="pathway">
    <text evidence="2">Cofactor biosynthesis; biotin biosynthesis.</text>
</comment>
<dbReference type="InterPro" id="IPR050087">
    <property type="entry name" value="AON_synthase_class-II"/>
</dbReference>
<keyword evidence="8 12" id="KW-0663">Pyridoxal phosphate</keyword>
<dbReference type="PROSITE" id="PS00599">
    <property type="entry name" value="AA_TRANSFER_CLASS_2"/>
    <property type="match status" value="1"/>
</dbReference>
<dbReference type="AlphaFoldDB" id="A0A1M5K8G9"/>
<comment type="subunit">
    <text evidence="4">Homodimer.</text>
</comment>
<dbReference type="Gene3D" id="3.90.1150.10">
    <property type="entry name" value="Aspartate Aminotransferase, domain 1"/>
    <property type="match status" value="1"/>
</dbReference>
<evidence type="ECO:0000256" key="8">
    <source>
        <dbReference type="ARBA" id="ARBA00022898"/>
    </source>
</evidence>
<evidence type="ECO:0000256" key="10">
    <source>
        <dbReference type="ARBA" id="ARBA00033381"/>
    </source>
</evidence>
<sequence length="403" mass="43138">MAFEFIDAQLAQRQQDGYYRQRTCIDYERDGVIAINGQHYLNFGSNDYLGLRHNQGVLQAWVEGLAQFGGGSGASPLVTGYSAAHRELEQVLAEALNRDAVLLFSSGFAANQALCQALLAEQGDIIADKYMHASFIEGATASAARLRRFAHNDYTHLSALLSKTTSSHRLIASEGVFSMDGDSPDVAQLVASAEASDSWLMLDDAHAFGVTGEYGLGSIDAYQLSQQQCPVVMGTFGKAVGTAGAFIAGSHALIDYLVNYARHYIYSTAFPPAQAVATLHALSLVTQGAEREQLHANIAHFRARANQEGLTLMASQSAIQPVVVGSPTRAVALSAELANRGLWVPAMRHPTVPKGTDRLRITLSASHATRDIDALVDGLLLAQDSILANADPSEHDADDHGTD</sequence>
<evidence type="ECO:0000259" key="13">
    <source>
        <dbReference type="Pfam" id="PF00155"/>
    </source>
</evidence>
<evidence type="ECO:0000256" key="6">
    <source>
        <dbReference type="ARBA" id="ARBA00022679"/>
    </source>
</evidence>
<keyword evidence="15" id="KW-1185">Reference proteome</keyword>
<dbReference type="Gene3D" id="3.40.640.10">
    <property type="entry name" value="Type I PLP-dependent aspartate aminotransferase-like (Major domain)"/>
    <property type="match status" value="1"/>
</dbReference>
<name>A0A1M5K8G9_9ALTE</name>
<organism evidence="14 15">
    <name type="scientific">Marisediminitalea aggregata</name>
    <dbReference type="NCBI Taxonomy" id="634436"/>
    <lineage>
        <taxon>Bacteria</taxon>
        <taxon>Pseudomonadati</taxon>
        <taxon>Pseudomonadota</taxon>
        <taxon>Gammaproteobacteria</taxon>
        <taxon>Alteromonadales</taxon>
        <taxon>Alteromonadaceae</taxon>
        <taxon>Marisediminitalea</taxon>
    </lineage>
</organism>
<dbReference type="PANTHER" id="PTHR13693">
    <property type="entry name" value="CLASS II AMINOTRANSFERASE/8-AMINO-7-OXONONANOATE SYNTHASE"/>
    <property type="match status" value="1"/>
</dbReference>
<accession>A0A1M5K8G9</accession>
<protein>
    <recommendedName>
        <fullName evidence="5">8-amino-7-oxononanoate synthase</fullName>
        <ecNumber evidence="5">2.3.1.47</ecNumber>
    </recommendedName>
    <alternativeName>
        <fullName evidence="9">7-keto-8-amino-pelargonic acid synthase</fullName>
    </alternativeName>
    <alternativeName>
        <fullName evidence="10">8-amino-7-ketopelargonate synthase</fullName>
    </alternativeName>
</protein>
<comment type="cofactor">
    <cofactor evidence="1 12">
        <name>pyridoxal 5'-phosphate</name>
        <dbReference type="ChEBI" id="CHEBI:597326"/>
    </cofactor>
</comment>
<dbReference type="InterPro" id="IPR004839">
    <property type="entry name" value="Aminotransferase_I/II_large"/>
</dbReference>
<dbReference type="STRING" id="634436.SAMN05216361_2410"/>
<gene>
    <name evidence="14" type="ORF">SAMN05216361_2410</name>
</gene>
<evidence type="ECO:0000256" key="1">
    <source>
        <dbReference type="ARBA" id="ARBA00001933"/>
    </source>
</evidence>
<keyword evidence="7" id="KW-0093">Biotin biosynthesis</keyword>
<dbReference type="EC" id="2.3.1.47" evidence="5"/>